<dbReference type="RefSeq" id="WP_044048521.1">
    <property type="nucleotide sequence ID" value="NZ_CP003984.1"/>
</dbReference>
<dbReference type="SMART" id="SM00497">
    <property type="entry name" value="IENR1"/>
    <property type="match status" value="3"/>
</dbReference>
<keyword evidence="2" id="KW-0255">Endonuclease</keyword>
<dbReference type="InterPro" id="IPR003647">
    <property type="entry name" value="Intron_nuc_1_rpt"/>
</dbReference>
<dbReference type="Gene3D" id="3.40.1440.10">
    <property type="entry name" value="GIY-YIG endonuclease"/>
    <property type="match status" value="1"/>
</dbReference>
<feature type="domain" description="GIY-YIG" evidence="1">
    <location>
        <begin position="8"/>
        <end position="101"/>
    </location>
</feature>
<evidence type="ECO:0000313" key="2">
    <source>
        <dbReference type="EMBL" id="AII85657.1"/>
    </source>
</evidence>
<keyword evidence="2" id="KW-0540">Nuclease</keyword>
<proteinExistence type="predicted"/>
<reference evidence="2 3" key="1">
    <citation type="journal article" date="2014" name="ISME J.">
        <title>Adaptation of an abundant Roseobacter RCA organism to pelagic systems revealed by genomic and transcriptomic analyses.</title>
        <authorList>
            <person name="Voget S."/>
            <person name="Wemheuer B."/>
            <person name="Brinkhoff T."/>
            <person name="Vollmers J."/>
            <person name="Dietrich S."/>
            <person name="Giebel H.A."/>
            <person name="Beardsley C."/>
            <person name="Sardemann C."/>
            <person name="Bakenhus I."/>
            <person name="Billerbeck S."/>
            <person name="Daniel R."/>
            <person name="Simon M."/>
        </authorList>
    </citation>
    <scope>NUCLEOTIDE SEQUENCE [LARGE SCALE GENOMIC DNA]</scope>
    <source>
        <strain evidence="2 3">RCA23</strain>
    </source>
</reference>
<dbReference type="EMBL" id="CP003984">
    <property type="protein sequence ID" value="AII85657.1"/>
    <property type="molecule type" value="Genomic_DNA"/>
</dbReference>
<dbReference type="GO" id="GO:0004519">
    <property type="term" value="F:endonuclease activity"/>
    <property type="evidence" value="ECO:0007669"/>
    <property type="project" value="UniProtKB-KW"/>
</dbReference>
<organism evidence="2 3">
    <name type="scientific">Planktomarina temperata RCA23</name>
    <dbReference type="NCBI Taxonomy" id="666509"/>
    <lineage>
        <taxon>Bacteria</taxon>
        <taxon>Pseudomonadati</taxon>
        <taxon>Pseudomonadota</taxon>
        <taxon>Alphaproteobacteria</taxon>
        <taxon>Rhodobacterales</taxon>
        <taxon>Paracoccaceae</taxon>
        <taxon>Planktomarina</taxon>
    </lineage>
</organism>
<dbReference type="Proteomes" id="UP000028680">
    <property type="component" value="Chromosome"/>
</dbReference>
<dbReference type="InterPro" id="IPR035901">
    <property type="entry name" value="GIY-YIG_endonuc_sf"/>
</dbReference>
<name>A0AAN0VH19_9RHOB</name>
<evidence type="ECO:0000313" key="3">
    <source>
        <dbReference type="Proteomes" id="UP000028680"/>
    </source>
</evidence>
<dbReference type="InterPro" id="IPR000305">
    <property type="entry name" value="GIY-YIG_endonuc"/>
</dbReference>
<dbReference type="KEGG" id="ptp:RCA23_c00870"/>
<accession>A0AAN0VH19</accession>
<dbReference type="AlphaFoldDB" id="A0AAN0VH19"/>
<dbReference type="SMART" id="SM00465">
    <property type="entry name" value="GIYc"/>
    <property type="match status" value="1"/>
</dbReference>
<gene>
    <name evidence="2" type="ORF">RCA23_c00870</name>
</gene>
<keyword evidence="3" id="KW-1185">Reference proteome</keyword>
<sequence>MSVDKSNESLIYMAQSKLNRKEIYIGKTHQDIERRREQHEEAALKRDGTKFHGALLNVGFANWDWQVIAKCPIDEEYEIEQEYIAKFKAEGVDLLNTTHNKQKVSTKPQSKLVNKNLANNKTPGPVKSDMGKLFLREAGKIKPVINLTTKKIFESVTEAAKLENLPKSTIKLSCETGKMLKDRTRYAYLDLSDQPVLFEGHHQEIYVGSKTKKVKNLTTGKVFDSLNEAAEAYDLSVSALQGNASGEYTTLKNKWVFCYLDANGSELRTERHEKGLEKLKSIDVTKYIAWHIDDLTCKEPHYFKSLDEIYNKLNLRSKSHIKGVCDGARSHTEKWRIAYFDNEKQEPILTQRHKEKAKKIVRKIICLDDKKIFKNASEAGSSYQVIANQIGLCAKGVLKSVTSKGQKLRFAYLDDNNEPILTDMHHEPLGWRGKYRVLHIQTGKKYNSLKAFCDETGVSQKRAKRYIEDKTIDLLGHEFVILE</sequence>
<keyword evidence="2" id="KW-0378">Hydrolase</keyword>
<evidence type="ECO:0000259" key="1">
    <source>
        <dbReference type="SMART" id="SM00465"/>
    </source>
</evidence>
<protein>
    <submittedName>
        <fullName evidence="2">Endonuclease</fullName>
    </submittedName>
</protein>